<feature type="compositionally biased region" description="Basic residues" evidence="2">
    <location>
        <begin position="116"/>
        <end position="126"/>
    </location>
</feature>
<organism evidence="3 4">
    <name type="scientific">Exophiala oligosperma</name>
    <dbReference type="NCBI Taxonomy" id="215243"/>
    <lineage>
        <taxon>Eukaryota</taxon>
        <taxon>Fungi</taxon>
        <taxon>Dikarya</taxon>
        <taxon>Ascomycota</taxon>
        <taxon>Pezizomycotina</taxon>
        <taxon>Eurotiomycetes</taxon>
        <taxon>Chaetothyriomycetidae</taxon>
        <taxon>Chaetothyriales</taxon>
        <taxon>Herpotrichiellaceae</taxon>
        <taxon>Exophiala</taxon>
    </lineage>
</organism>
<feature type="compositionally biased region" description="Basic residues" evidence="2">
    <location>
        <begin position="89"/>
        <end position="100"/>
    </location>
</feature>
<feature type="region of interest" description="Disordered" evidence="2">
    <location>
        <begin position="83"/>
        <end position="126"/>
    </location>
</feature>
<keyword evidence="1" id="KW-0175">Coiled coil</keyword>
<dbReference type="AlphaFoldDB" id="A0A0D2DJ69"/>
<feature type="non-terminal residue" evidence="3">
    <location>
        <position position="400"/>
    </location>
</feature>
<evidence type="ECO:0000313" key="3">
    <source>
        <dbReference type="EMBL" id="KIW35769.1"/>
    </source>
</evidence>
<dbReference type="VEuPathDB" id="FungiDB:PV06_11890"/>
<dbReference type="Proteomes" id="UP000053342">
    <property type="component" value="Unassembled WGS sequence"/>
</dbReference>
<dbReference type="HOGENOM" id="CLU_561433_0_0_1"/>
<gene>
    <name evidence="3" type="ORF">PV06_11890</name>
</gene>
<keyword evidence="4" id="KW-1185">Reference proteome</keyword>
<evidence type="ECO:0000313" key="4">
    <source>
        <dbReference type="Proteomes" id="UP000053342"/>
    </source>
</evidence>
<dbReference type="EMBL" id="KN847432">
    <property type="protein sequence ID" value="KIW35769.1"/>
    <property type="molecule type" value="Genomic_DNA"/>
</dbReference>
<name>A0A0D2DJ69_9EURO</name>
<evidence type="ECO:0000256" key="1">
    <source>
        <dbReference type="SAM" id="Coils"/>
    </source>
</evidence>
<reference evidence="3 4" key="1">
    <citation type="submission" date="2015-01" db="EMBL/GenBank/DDBJ databases">
        <title>The Genome Sequence of Exophiala oligosperma CBS72588.</title>
        <authorList>
            <consortium name="The Broad Institute Genomics Platform"/>
            <person name="Cuomo C."/>
            <person name="de Hoog S."/>
            <person name="Gorbushina A."/>
            <person name="Stielow B."/>
            <person name="Teixiera M."/>
            <person name="Abouelleil A."/>
            <person name="Chapman S.B."/>
            <person name="Priest M."/>
            <person name="Young S.K."/>
            <person name="Wortman J."/>
            <person name="Nusbaum C."/>
            <person name="Birren B."/>
        </authorList>
    </citation>
    <scope>NUCLEOTIDE SEQUENCE [LARGE SCALE GENOMIC DNA]</scope>
    <source>
        <strain evidence="3 4">CBS 72588</strain>
    </source>
</reference>
<sequence>MSPPRIATSVSEQLLAPWSSDALIAEVYSLAGEKELSTCWTSVLSTKLMIELPNGDSDLSSYLQEASKQSLIACVTALRTELEASTSGRSRRKPHRKRPPITKQTTSQEKRQAREKSKKRLKMTGKRVKCPPKLAQPRQRMDVEIHTVDEQETSIEHIKEEILAMQHVQQYKFTSLEAQLGDVKRGTEVYQQRLLEELKIIRENFGSAAITLQSNPTIQALAGGEFRNICRRVEDQALAMHRNNEQLREAQQLINEHRDEIKYLQIQLDKVQEDIRQGCVERRASVNSADSFSEAKSEGEKVTVPTLLVESTRLHGSYPLETSRPQCIAKSSSIPTSSPRTLAGMSQTSKWTEDNMASSEPGAVNAQYAPMLAETQQVHGRLLSDVELGDCFHYTIDSGS</sequence>
<proteinExistence type="predicted"/>
<feature type="coiled-coil region" evidence="1">
    <location>
        <begin position="230"/>
        <end position="274"/>
    </location>
</feature>
<dbReference type="RefSeq" id="XP_016255985.1">
    <property type="nucleotide sequence ID" value="XM_016413636.1"/>
</dbReference>
<protein>
    <submittedName>
        <fullName evidence="3">Uncharacterized protein</fullName>
    </submittedName>
</protein>
<accession>A0A0D2DJ69</accession>
<evidence type="ECO:0000256" key="2">
    <source>
        <dbReference type="SAM" id="MobiDB-lite"/>
    </source>
</evidence>
<dbReference type="GeneID" id="27363964"/>